<name>A0A2U1QCM1_ARTAN</name>
<evidence type="ECO:0000313" key="1">
    <source>
        <dbReference type="EMBL" id="PWA95754.1"/>
    </source>
</evidence>
<evidence type="ECO:0000313" key="2">
    <source>
        <dbReference type="Proteomes" id="UP000245207"/>
    </source>
</evidence>
<proteinExistence type="predicted"/>
<protein>
    <submittedName>
        <fullName evidence="1">Uncharacterized protein</fullName>
    </submittedName>
</protein>
<dbReference type="EMBL" id="PKPP01000221">
    <property type="protein sequence ID" value="PWA95754.1"/>
    <property type="molecule type" value="Genomic_DNA"/>
</dbReference>
<dbReference type="PANTHER" id="PTHR36616:SF4">
    <property type="entry name" value="OS03G0174800 PROTEIN"/>
    <property type="match status" value="1"/>
</dbReference>
<dbReference type="Proteomes" id="UP000245207">
    <property type="component" value="Unassembled WGS sequence"/>
</dbReference>
<sequence>MLHLFFAVGFSAVPLTLFIPPVRNLNMFVGSMQELWRESSIYTNRIYPRVRNMLWR</sequence>
<dbReference type="OrthoDB" id="1893998at2759"/>
<dbReference type="AlphaFoldDB" id="A0A2U1QCM1"/>
<dbReference type="STRING" id="35608.A0A2U1QCM1"/>
<accession>A0A2U1QCM1</accession>
<organism evidence="1 2">
    <name type="scientific">Artemisia annua</name>
    <name type="common">Sweet wormwood</name>
    <dbReference type="NCBI Taxonomy" id="35608"/>
    <lineage>
        <taxon>Eukaryota</taxon>
        <taxon>Viridiplantae</taxon>
        <taxon>Streptophyta</taxon>
        <taxon>Embryophyta</taxon>
        <taxon>Tracheophyta</taxon>
        <taxon>Spermatophyta</taxon>
        <taxon>Magnoliopsida</taxon>
        <taxon>eudicotyledons</taxon>
        <taxon>Gunneridae</taxon>
        <taxon>Pentapetalae</taxon>
        <taxon>asterids</taxon>
        <taxon>campanulids</taxon>
        <taxon>Asterales</taxon>
        <taxon>Asteraceae</taxon>
        <taxon>Asteroideae</taxon>
        <taxon>Anthemideae</taxon>
        <taxon>Artemisiinae</taxon>
        <taxon>Artemisia</taxon>
    </lineage>
</organism>
<dbReference type="PANTHER" id="PTHR36616">
    <property type="entry name" value="BNAC07G32700D PROTEIN"/>
    <property type="match status" value="1"/>
</dbReference>
<keyword evidence="2" id="KW-1185">Reference proteome</keyword>
<reference evidence="1 2" key="1">
    <citation type="journal article" date="2018" name="Mol. Plant">
        <title>The genome of Artemisia annua provides insight into the evolution of Asteraceae family and artemisinin biosynthesis.</title>
        <authorList>
            <person name="Shen Q."/>
            <person name="Zhang L."/>
            <person name="Liao Z."/>
            <person name="Wang S."/>
            <person name="Yan T."/>
            <person name="Shi P."/>
            <person name="Liu M."/>
            <person name="Fu X."/>
            <person name="Pan Q."/>
            <person name="Wang Y."/>
            <person name="Lv Z."/>
            <person name="Lu X."/>
            <person name="Zhang F."/>
            <person name="Jiang W."/>
            <person name="Ma Y."/>
            <person name="Chen M."/>
            <person name="Hao X."/>
            <person name="Li L."/>
            <person name="Tang Y."/>
            <person name="Lv G."/>
            <person name="Zhou Y."/>
            <person name="Sun X."/>
            <person name="Brodelius P.E."/>
            <person name="Rose J.K.C."/>
            <person name="Tang K."/>
        </authorList>
    </citation>
    <scope>NUCLEOTIDE SEQUENCE [LARGE SCALE GENOMIC DNA]</scope>
    <source>
        <strain evidence="2">cv. Huhao1</strain>
        <tissue evidence="1">Leaf</tissue>
    </source>
</reference>
<gene>
    <name evidence="1" type="ORF">CTI12_AA047610</name>
</gene>
<comment type="caution">
    <text evidence="1">The sequence shown here is derived from an EMBL/GenBank/DDBJ whole genome shotgun (WGS) entry which is preliminary data.</text>
</comment>